<reference evidence="2" key="1">
    <citation type="submission" date="2020-10" db="EMBL/GenBank/DDBJ databases">
        <title>Genomic Encyclopedia of Type Strains, Phase IV (KMG-IV): sequencing the most valuable type-strain genomes for metagenomic binning, comparative biology and taxonomic classification.</title>
        <authorList>
            <person name="Goeker M."/>
        </authorList>
    </citation>
    <scope>NUCLEOTIDE SEQUENCE</scope>
    <source>
        <strain evidence="2">DSM 13886</strain>
    </source>
</reference>
<comment type="caution">
    <text evidence="2">The sequence shown here is derived from an EMBL/GenBank/DDBJ whole genome shotgun (WGS) entry which is preliminary data.</text>
</comment>
<proteinExistence type="predicted"/>
<dbReference type="RefSeq" id="WP_192599775.1">
    <property type="nucleotide sequence ID" value="NZ_JADBEL010000021.1"/>
</dbReference>
<dbReference type="PANTHER" id="PTHR43777">
    <property type="entry name" value="MOLYBDENUM COFACTOR CYTIDYLYLTRANSFERASE"/>
    <property type="match status" value="1"/>
</dbReference>
<dbReference type="AlphaFoldDB" id="A0A927MMZ9"/>
<evidence type="ECO:0000313" key="2">
    <source>
        <dbReference type="EMBL" id="MBE1556102.1"/>
    </source>
</evidence>
<gene>
    <name evidence="2" type="ORF">H4683_003223</name>
</gene>
<dbReference type="SUPFAM" id="SSF53448">
    <property type="entry name" value="Nucleotide-diphospho-sugar transferases"/>
    <property type="match status" value="1"/>
</dbReference>
<protein>
    <submittedName>
        <fullName evidence="2">Molybdenum cofactor cytidylyltransferase</fullName>
        <ecNumber evidence="2">2.7.7.76</ecNumber>
    </submittedName>
</protein>
<keyword evidence="2" id="KW-0548">Nucleotidyltransferase</keyword>
<feature type="domain" description="MobA-like NTP transferase" evidence="1">
    <location>
        <begin position="5"/>
        <end position="166"/>
    </location>
</feature>
<keyword evidence="2" id="KW-0808">Transferase</keyword>
<organism evidence="2 3">
    <name type="scientific">Sporosarcina limicola</name>
    <dbReference type="NCBI Taxonomy" id="34101"/>
    <lineage>
        <taxon>Bacteria</taxon>
        <taxon>Bacillati</taxon>
        <taxon>Bacillota</taxon>
        <taxon>Bacilli</taxon>
        <taxon>Bacillales</taxon>
        <taxon>Caryophanaceae</taxon>
        <taxon>Sporosarcina</taxon>
    </lineage>
</organism>
<dbReference type="Proteomes" id="UP000658225">
    <property type="component" value="Unassembled WGS sequence"/>
</dbReference>
<keyword evidence="3" id="KW-1185">Reference proteome</keyword>
<dbReference type="EC" id="2.7.7.76" evidence="2"/>
<dbReference type="PANTHER" id="PTHR43777:SF1">
    <property type="entry name" value="MOLYBDENUM COFACTOR CYTIDYLYLTRANSFERASE"/>
    <property type="match status" value="1"/>
</dbReference>
<evidence type="ECO:0000259" key="1">
    <source>
        <dbReference type="Pfam" id="PF12804"/>
    </source>
</evidence>
<name>A0A927MMZ9_9BACL</name>
<sequence>MKIAGIYLAAGNSSRMGSDKLALPVGTMTVGSLALETALKSLLDEVYIITNTAEAKWLPDAMKSNEKVTILTCSTANDGQSESLRCGIEQAQIEQMDAVIVMLADQPFITVQMLEKMITCMKKNPSCRFVATTYEQTITPPVLFSSAMYPDLLKLRGDKGARALLQGDFLQTGKLYPCTDKRLVFDIDTKEDYQVLKSIEKMK</sequence>
<accession>A0A927MMZ9</accession>
<dbReference type="Pfam" id="PF12804">
    <property type="entry name" value="NTP_transf_3"/>
    <property type="match status" value="1"/>
</dbReference>
<dbReference type="Gene3D" id="3.90.550.10">
    <property type="entry name" value="Spore Coat Polysaccharide Biosynthesis Protein SpsA, Chain A"/>
    <property type="match status" value="1"/>
</dbReference>
<dbReference type="EMBL" id="JADBEL010000021">
    <property type="protein sequence ID" value="MBE1556102.1"/>
    <property type="molecule type" value="Genomic_DNA"/>
</dbReference>
<dbReference type="InterPro" id="IPR029044">
    <property type="entry name" value="Nucleotide-diphossugar_trans"/>
</dbReference>
<dbReference type="InterPro" id="IPR025877">
    <property type="entry name" value="MobA-like_NTP_Trfase"/>
</dbReference>
<dbReference type="GO" id="GO:0061602">
    <property type="term" value="F:molybdenum cofactor cytidylyltransferase activity"/>
    <property type="evidence" value="ECO:0007669"/>
    <property type="project" value="UniProtKB-EC"/>
</dbReference>
<evidence type="ECO:0000313" key="3">
    <source>
        <dbReference type="Proteomes" id="UP000658225"/>
    </source>
</evidence>
<dbReference type="CDD" id="cd04182">
    <property type="entry name" value="GT_2_like_f"/>
    <property type="match status" value="1"/>
</dbReference>